<dbReference type="Proteomes" id="UP000692896">
    <property type="component" value="Unassembled WGS sequence"/>
</dbReference>
<accession>A0A944DLE6</accession>
<organism evidence="1 2">
    <name type="scientific">Pseudomonas fluorescens</name>
    <dbReference type="NCBI Taxonomy" id="294"/>
    <lineage>
        <taxon>Bacteria</taxon>
        <taxon>Pseudomonadati</taxon>
        <taxon>Pseudomonadota</taxon>
        <taxon>Gammaproteobacteria</taxon>
        <taxon>Pseudomonadales</taxon>
        <taxon>Pseudomonadaceae</taxon>
        <taxon>Pseudomonas</taxon>
    </lineage>
</organism>
<dbReference type="RefSeq" id="WP_214963507.1">
    <property type="nucleotide sequence ID" value="NZ_JAGGNZ010000005.1"/>
</dbReference>
<proteinExistence type="predicted"/>
<dbReference type="AlphaFoldDB" id="A0A944DLE6"/>
<evidence type="ECO:0000313" key="1">
    <source>
        <dbReference type="EMBL" id="MBT2329898.1"/>
    </source>
</evidence>
<reference evidence="1" key="1">
    <citation type="submission" date="2021-03" db="EMBL/GenBank/DDBJ databases">
        <title>Genomic analysis provides insights into the functional capacity of soil bacteria communities inhabiting an altitudinal gradient in the Atacama Desert.</title>
        <authorList>
            <person name="Gonzalez M."/>
            <person name="Maldonado J."/>
            <person name="Maza F."/>
            <person name="Hodar C."/>
            <person name="Cortes M."/>
            <person name="Palma R."/>
            <person name="Andreani C."/>
            <person name="Gaete A."/>
            <person name="Vasquez-Dean J."/>
            <person name="Acuna V."/>
            <person name="Aguado M."/>
            <person name="Mandakovic D."/>
            <person name="Latorre M."/>
            <person name="Orellana A."/>
            <person name="Gutierrez R."/>
            <person name="Montecino M."/>
            <person name="Allende M."/>
            <person name="Maass A."/>
            <person name="Cambiazo V."/>
        </authorList>
    </citation>
    <scope>NUCLEOTIDE SEQUENCE</scope>
    <source>
        <strain evidence="1">ISL-25</strain>
    </source>
</reference>
<comment type="caution">
    <text evidence="1">The sequence shown here is derived from an EMBL/GenBank/DDBJ whole genome shotgun (WGS) entry which is preliminary data.</text>
</comment>
<dbReference type="EMBL" id="JAGGOB010000029">
    <property type="protein sequence ID" value="MBT2329898.1"/>
    <property type="molecule type" value="Genomic_DNA"/>
</dbReference>
<name>A0A944DLE6_PSEFL</name>
<gene>
    <name evidence="1" type="ORF">J7E47_14315</name>
</gene>
<sequence>MSDRAFTLLPHDMGDKRTKEVFALYPERMTAHEIRGFAPRMDALDDGLSTPRIFIGPFQLLHALQRCMSGSGLFPLLPNPYAGRAFRATGLQVQAAIASLATGAPSFGWIGASVHHLPCSLTLVFCSFATSFSGRRFLQRPFLCGFISCVKLLVSYNMVGISHLPSLCNRTYSLPHALMATKQMNMNDGKQ</sequence>
<evidence type="ECO:0000313" key="2">
    <source>
        <dbReference type="Proteomes" id="UP000692896"/>
    </source>
</evidence>
<protein>
    <submittedName>
        <fullName evidence="1">Uncharacterized protein</fullName>
    </submittedName>
</protein>